<dbReference type="PANTHER" id="PTHR43479:SF7">
    <property type="entry name" value="TETR-FAMILY TRANSCRIPTIONAL REGULATOR"/>
    <property type="match status" value="1"/>
</dbReference>
<keyword evidence="5" id="KW-1185">Reference proteome</keyword>
<dbReference type="InterPro" id="IPR009057">
    <property type="entry name" value="Homeodomain-like_sf"/>
</dbReference>
<dbReference type="Proteomes" id="UP000032287">
    <property type="component" value="Unassembled WGS sequence"/>
</dbReference>
<reference evidence="4 5" key="1">
    <citation type="journal article" date="2015" name="Microbiology (Mosc.)">
        <title>Genomics of the Weissella cibaria species with an examination of its metabolic traits.</title>
        <authorList>
            <person name="Lynch K.M."/>
            <person name="Lucid A."/>
            <person name="Arendt E.K."/>
            <person name="Sleator R.D."/>
            <person name="Lucey B."/>
            <person name="Coffey A."/>
        </authorList>
    </citation>
    <scope>NUCLEOTIDE SEQUENCE [LARGE SCALE GENOMIC DNA]</scope>
    <source>
        <strain evidence="4 5">MG1</strain>
    </source>
</reference>
<dbReference type="GO" id="GO:0016301">
    <property type="term" value="F:kinase activity"/>
    <property type="evidence" value="ECO:0007669"/>
    <property type="project" value="UniProtKB-KW"/>
</dbReference>
<evidence type="ECO:0000259" key="3">
    <source>
        <dbReference type="PROSITE" id="PS50977"/>
    </source>
</evidence>
<dbReference type="STRING" id="137591.AO080_07630"/>
<gene>
    <name evidence="4" type="ORF">QX99_01922</name>
</gene>
<accession>A0A0D1K4F0</accession>
<dbReference type="AlphaFoldDB" id="A0A0D1K4F0"/>
<comment type="caution">
    <text evidence="4">The sequence shown here is derived from an EMBL/GenBank/DDBJ whole genome shotgun (WGS) entry which is preliminary data.</text>
</comment>
<evidence type="ECO:0000313" key="4">
    <source>
        <dbReference type="EMBL" id="KIU19899.1"/>
    </source>
</evidence>
<dbReference type="RefSeq" id="WP_052497162.1">
    <property type="nucleotide sequence ID" value="NZ_JALOCT010000001.1"/>
</dbReference>
<evidence type="ECO:0000256" key="1">
    <source>
        <dbReference type="ARBA" id="ARBA00023125"/>
    </source>
</evidence>
<feature type="domain" description="HTH tetR-type" evidence="3">
    <location>
        <begin position="8"/>
        <end position="68"/>
    </location>
</feature>
<dbReference type="Pfam" id="PF14278">
    <property type="entry name" value="TetR_C_8"/>
    <property type="match status" value="1"/>
</dbReference>
<dbReference type="GO" id="GO:0003677">
    <property type="term" value="F:DNA binding"/>
    <property type="evidence" value="ECO:0007669"/>
    <property type="project" value="UniProtKB-UniRule"/>
</dbReference>
<organism evidence="4 5">
    <name type="scientific">Weissella cibaria</name>
    <dbReference type="NCBI Taxonomy" id="137591"/>
    <lineage>
        <taxon>Bacteria</taxon>
        <taxon>Bacillati</taxon>
        <taxon>Bacillota</taxon>
        <taxon>Bacilli</taxon>
        <taxon>Lactobacillales</taxon>
        <taxon>Lactobacillaceae</taxon>
        <taxon>Weissella</taxon>
    </lineage>
</organism>
<proteinExistence type="predicted"/>
<dbReference type="PATRIC" id="fig|137591.25.peg.1893"/>
<sequence>MTTDRRIKRTRDALSNALITLIKTTPLKKISIQSVVDIADVSRSTFYVHFDYIFDLYEQTINELLAGLADRMDADYPGPQENNFAVLTKDFIAYIEAHKEAFVTLTRAQNTDFLNRFTPFFVEKVLTLERLDRNNPSEYYGVTYSVTGTIGVITQWLHNGAQTENPDISNILQNIFEQY</sequence>
<dbReference type="EMBL" id="JWHU01000034">
    <property type="protein sequence ID" value="KIU19899.1"/>
    <property type="molecule type" value="Genomic_DNA"/>
</dbReference>
<name>A0A0D1K4F0_9LACO</name>
<keyword evidence="1 2" id="KW-0238">DNA-binding</keyword>
<dbReference type="InterPro" id="IPR050624">
    <property type="entry name" value="HTH-type_Tx_Regulator"/>
</dbReference>
<dbReference type="PROSITE" id="PS50977">
    <property type="entry name" value="HTH_TETR_2"/>
    <property type="match status" value="1"/>
</dbReference>
<dbReference type="InterPro" id="IPR001647">
    <property type="entry name" value="HTH_TetR"/>
</dbReference>
<keyword evidence="4" id="KW-0418">Kinase</keyword>
<protein>
    <submittedName>
        <fullName evidence="4">Putative dihydroxyacetone kinase regulator</fullName>
    </submittedName>
</protein>
<keyword evidence="4" id="KW-0808">Transferase</keyword>
<dbReference type="Gene3D" id="1.10.357.10">
    <property type="entry name" value="Tetracycline Repressor, domain 2"/>
    <property type="match status" value="1"/>
</dbReference>
<dbReference type="PANTHER" id="PTHR43479">
    <property type="entry name" value="ACREF/ENVCD OPERON REPRESSOR-RELATED"/>
    <property type="match status" value="1"/>
</dbReference>
<evidence type="ECO:0000256" key="2">
    <source>
        <dbReference type="PROSITE-ProRule" id="PRU00335"/>
    </source>
</evidence>
<evidence type="ECO:0000313" key="5">
    <source>
        <dbReference type="Proteomes" id="UP000032287"/>
    </source>
</evidence>
<feature type="DNA-binding region" description="H-T-H motif" evidence="2">
    <location>
        <begin position="31"/>
        <end position="50"/>
    </location>
</feature>
<dbReference type="InterPro" id="IPR039532">
    <property type="entry name" value="TetR_C_Firmicutes"/>
</dbReference>
<dbReference type="SUPFAM" id="SSF46689">
    <property type="entry name" value="Homeodomain-like"/>
    <property type="match status" value="1"/>
</dbReference>